<dbReference type="Proteomes" id="UP000253250">
    <property type="component" value="Unassembled WGS sequence"/>
</dbReference>
<sequence>MPSASELPCTKCGSIHYGCWTSSSTGKTFRYCVPCRNQRRETYNARKIANGGHHTRSQWLQRLSEFSACPRCGRAWDAVPPRPNKRYKTTWTKDHIVPLSKGGSNDIANIQPLCYQCQFRKNANT</sequence>
<dbReference type="Gene3D" id="1.10.30.50">
    <property type="match status" value="1"/>
</dbReference>
<keyword evidence="3" id="KW-1185">Reference proteome</keyword>
<organism evidence="2 3">
    <name type="scientific">Acidiferrobacter thiooxydans</name>
    <dbReference type="NCBI Taxonomy" id="163359"/>
    <lineage>
        <taxon>Bacteria</taxon>
        <taxon>Pseudomonadati</taxon>
        <taxon>Pseudomonadota</taxon>
        <taxon>Gammaproteobacteria</taxon>
        <taxon>Acidiferrobacterales</taxon>
        <taxon>Acidiferrobacteraceae</taxon>
        <taxon>Acidiferrobacter</taxon>
    </lineage>
</organism>
<evidence type="ECO:0000313" key="3">
    <source>
        <dbReference type="Proteomes" id="UP000253250"/>
    </source>
</evidence>
<dbReference type="AlphaFoldDB" id="A0A368HBL4"/>
<evidence type="ECO:0000313" key="2">
    <source>
        <dbReference type="EMBL" id="RCN55834.1"/>
    </source>
</evidence>
<dbReference type="GO" id="GO:0003676">
    <property type="term" value="F:nucleic acid binding"/>
    <property type="evidence" value="ECO:0007669"/>
    <property type="project" value="InterPro"/>
</dbReference>
<dbReference type="Pfam" id="PF01844">
    <property type="entry name" value="HNH"/>
    <property type="match status" value="1"/>
</dbReference>
<dbReference type="CDD" id="cd00085">
    <property type="entry name" value="HNHc"/>
    <property type="match status" value="1"/>
</dbReference>
<reference evidence="2 3" key="1">
    <citation type="submission" date="2018-02" db="EMBL/GenBank/DDBJ databases">
        <title>Insights into the biology of acidophilic members of the Acidiferrobacteraceae family derived from comparative genomic analyses.</title>
        <authorList>
            <person name="Issotta F."/>
            <person name="Thyssen C."/>
            <person name="Mena C."/>
            <person name="Moya A."/>
            <person name="Bellenberg S."/>
            <person name="Sproer C."/>
            <person name="Covarrubias P.C."/>
            <person name="Sand W."/>
            <person name="Quatrini R."/>
            <person name="Vera M."/>
        </authorList>
    </citation>
    <scope>NUCLEOTIDE SEQUENCE [LARGE SCALE GENOMIC DNA]</scope>
    <source>
        <strain evidence="3">m-1</strain>
    </source>
</reference>
<protein>
    <recommendedName>
        <fullName evidence="1">HNH nuclease domain-containing protein</fullName>
    </recommendedName>
</protein>
<evidence type="ECO:0000259" key="1">
    <source>
        <dbReference type="SMART" id="SM00507"/>
    </source>
</evidence>
<dbReference type="InterPro" id="IPR002711">
    <property type="entry name" value="HNH"/>
</dbReference>
<dbReference type="SMART" id="SM00507">
    <property type="entry name" value="HNHc"/>
    <property type="match status" value="1"/>
</dbReference>
<dbReference type="GO" id="GO:0004519">
    <property type="term" value="F:endonuclease activity"/>
    <property type="evidence" value="ECO:0007669"/>
    <property type="project" value="InterPro"/>
</dbReference>
<feature type="domain" description="HNH nuclease" evidence="1">
    <location>
        <begin position="59"/>
        <end position="119"/>
    </location>
</feature>
<dbReference type="OrthoDB" id="5292295at2"/>
<proteinExistence type="predicted"/>
<dbReference type="InterPro" id="IPR003615">
    <property type="entry name" value="HNH_nuc"/>
</dbReference>
<dbReference type="EMBL" id="PSYR01000002">
    <property type="protein sequence ID" value="RCN55834.1"/>
    <property type="molecule type" value="Genomic_DNA"/>
</dbReference>
<dbReference type="GO" id="GO:0008270">
    <property type="term" value="F:zinc ion binding"/>
    <property type="evidence" value="ECO:0007669"/>
    <property type="project" value="InterPro"/>
</dbReference>
<gene>
    <name evidence="2" type="ORF">C4900_07910</name>
</gene>
<dbReference type="RefSeq" id="WP_114282912.1">
    <property type="nucleotide sequence ID" value="NZ_PSYR01000002.1"/>
</dbReference>
<name>A0A368HBL4_9GAMM</name>
<accession>A0A368HBL4</accession>
<comment type="caution">
    <text evidence="2">The sequence shown here is derived from an EMBL/GenBank/DDBJ whole genome shotgun (WGS) entry which is preliminary data.</text>
</comment>